<dbReference type="Gene3D" id="2.160.20.110">
    <property type="match status" value="3"/>
</dbReference>
<feature type="chain" id="PRO_5041305894" description="HYR domain-containing protein" evidence="2">
    <location>
        <begin position="25"/>
        <end position="2594"/>
    </location>
</feature>
<accession>A0AA37TSM1</accession>
<evidence type="ECO:0008006" key="5">
    <source>
        <dbReference type="Google" id="ProtNLM"/>
    </source>
</evidence>
<dbReference type="EMBL" id="BSPO01000004">
    <property type="protein sequence ID" value="GLS84780.1"/>
    <property type="molecule type" value="Genomic_DNA"/>
</dbReference>
<keyword evidence="4" id="KW-1185">Reference proteome</keyword>
<dbReference type="Gene3D" id="2.60.40.10">
    <property type="entry name" value="Immunoglobulins"/>
    <property type="match status" value="2"/>
</dbReference>
<dbReference type="Pfam" id="PF22352">
    <property type="entry name" value="K319L-like_PKD"/>
    <property type="match status" value="1"/>
</dbReference>
<dbReference type="InterPro" id="IPR013783">
    <property type="entry name" value="Ig-like_fold"/>
</dbReference>
<dbReference type="InterPro" id="IPR028974">
    <property type="entry name" value="TSP_type-3_rpt"/>
</dbReference>
<reference evidence="3 4" key="1">
    <citation type="journal article" date="2014" name="Int. J. Syst. Evol. Microbiol.">
        <title>Complete genome sequence of Corynebacterium casei LMG S-19264T (=DSM 44701T), isolated from a smear-ripened cheese.</title>
        <authorList>
            <consortium name="US DOE Joint Genome Institute (JGI-PGF)"/>
            <person name="Walter F."/>
            <person name="Albersmeier A."/>
            <person name="Kalinowski J."/>
            <person name="Ruckert C."/>
        </authorList>
    </citation>
    <scope>NUCLEOTIDE SEQUENCE [LARGE SCALE GENOMIC DNA]</scope>
    <source>
        <strain evidence="3 4">NBRC 112785</strain>
    </source>
</reference>
<sequence length="2594" mass="271774">MLQKSLPLLFVLLFLTYYSAPAMAADLDNDSVDDSIDIDKDGNGLIEISTLTQLYNIRNNLAGSGYNDGSSNNSTGCGNGTTILVCSGYELVNDLDFDANKNSDLSDDPYWNSGDGWEPIGSTLTAFSGTFEGNGYTIANLFINRPTTDDVGFFAALDGAEIRNVSFTGDLLSVTGKSRVAILSGNKASSNESKFSGLSLAGSVFGNRVVGAIQGRASLFSITDSHASTMISATNENIGGFIGLGGDSDVSLISGSSFSGSVSGTRNVGGLVGEANSVKVVYSYATGSVTGSDNYVGGIFGASVYPIIENSFVTASVHAGIRYAGGLIGYGDTATISNSFTSGAITSLDYSAGLIAYSEYGLVITNSFATGTIDISIEIDPDSGGIVADLDPEPFTESNVYWDIESTGQTTSANDQGVGYTTAELQTPTTNSGIYEGWSTLNWDFGSSSEYPALILNGNVYRDADNDGYWAFEDAFDNDPNEHLDSDKDNVGDNSDAFPNNPNEWADFDLDGIGDNTDLDDDNDGVEDAFDDFPYNAGRTDIDALDTDNDDIDDNLDVDIDGDGLIEIRSLVALNNIRNNLSGTSYNDGYSDSSKGCGNNSSVLACSGYELANSLNFDENGDKSNNDRYNSGEGWVPIGDRSAPFTATFDGNNFKLLNLYINNTSLSNENDTLGLFGETNRGTIRNLHIQGSISGSAYYLGSFVGYAVSTTMSNVSFIGDINSTQANGSTGGIAGKMDYRSITECVAIVELSAQNDAGGITGDLLSSRINNCLVTGNVESPIGSTAGGIAGSAFDSTITNVISHANIKANNAAGGLIGNLSGLYSNVIASISTGRVTGSFNNGGVLGSGGDLFTMNAYWDTDTSNLSVSDGGVGYSTSELQAPTNASGIYNNWDTDYWDFGSSTQYPTVVINGVLFEDTDDDGTPNAYDDFPDYPYEDTDSDQDGVGDNSDAFPNDPTETSDLDGDSIGDNSDPDIDGDGVENEADFYPLDATGVSPDDDVDLDDDGLIELYTLDDLDAMRNDLTGTSFNGRTAGCAGSSDGTGCLGYELMADLDFDSNGDADLSDEAFYNDGEGWIPLGSLDARFSATFDGNGHTISNLFINRPDSDYQALFGYVKNIKVRNLNIGGELTSVTGLNNSAMLIARNSGSYTAILTNVNVSGQVLGNDDSGLVAGRLYNLTANQVHAKGDITAISVVDSDGEDDAGSDVGGLFGQLSNSSTLNFVSFQGNIQGTNSAGGLIGDAEGVNINDSYAHAYITLIDDTGIELDLNNAGGLIGSAEGTNTLSRVFALGEIQASSNVGGLIGHVKGATTITDAKSNVELNGESELGGIVGNLDADSSFVRVLAHGLITSSDGLNTNVGGILGYSADSNLSYNYALWDREAVGVDTTFASGGASYSTEELQCPQTPFDGVCGSTAYTNDWSTDVWNFGTAEQYPAIVLNSIVYRDTDKDGYWEYQDLFDNDPTEHSDFDNDGTGDNSDAFPTDPNETVDSDNDGTGDNADAFPTDPNETADSDSDGTGDNADAFPTDPTEAADSDNDGTGDNSDAFPTNPNETVDSDNDGTGDNADAFPTDPNETVDSDNDGTGDNADAFPTDPNETVDSDNDGTGDNADVFPTDPNETADSDSDGTGDNADAFPTDPTETADSDSDGTGDNADAFPTDPTETADSDNDGTGDNSDAFPTDPNETVDSDNDGTGDNADAFPTDPTETADSDSDGTGDNADAFPTDPTETADSDNDGTGDNADAFPTDPNESMDSDNDGIGNNEDTDDDNDGIPDVEDNNPLTPDEPIVVDTQAPVIGELIGVTFEATGKLTSIELPAPSVTDDMDENPSIVSTSTSDLSLGEHVVTWTASDVSGNQSTATQLVTIVDATAPEFDVVETLTINAAGRITNISSLLTVFANDLVDGELRATINGDTRLESGAHQVEMVATDASGNSSVNVTDVSILPSVATSSVNFVSPNLQLEVPVVLSGHAPNYPVSVRYEFTHNGQVIDGGSIDITASVNGSIALTVPDEVQPSDTLSLTLQEATNAFIGEHNSVMMVVVSDNKAPRLDIGMSQNGKAVSVIDIDAGMVDIVATVSDTNSIDTHTVNWVSLDGQLADMSNSTSYQIDPDALQPGLYLLQATAIENNTEQALSVTHSIQLFVEQLAELSSDNDADDDGVGDADEGFGDVDGDGIADYLDADDAVNTLPSALNAQPLHVSAANGLALGGYVTALYRNNATHASFPIDMLAALVSDGDADVSDINYVPLTPVYNFVISDGFEAGDSVSVVIPMVQDFTLPASAMYRKYSASEGWFNFVEDARNSLSSAAADVNGNCPTVNDGAYTPGLSEGDNCIQLTIEDGGPNDTDNAINASIEDPGLVVVQSDVLVPVIELIDYLEVSERNQVRIDASNSYDLADAALSFKWQQLTGDDIDLGDTQQSELLFTAPEVIDDTLLTFEVIVSNGELSSRAEVSVLVKQVNQAPVVSVETEQSEAMEGEIIQLFANAIDSDADALVYHWQQVSGTAATFEDSATEMLEVTLPQVTAEETLQFQVTVSDGEYSVTAIMEVTVYNQADPASPVEPKTVESGGSLGWILFVLYAVTSLRRSRKKYTA</sequence>
<feature type="region of interest" description="Disordered" evidence="1">
    <location>
        <begin position="917"/>
        <end position="1001"/>
    </location>
</feature>
<feature type="compositionally biased region" description="Acidic residues" evidence="1">
    <location>
        <begin position="506"/>
        <end position="531"/>
    </location>
</feature>
<gene>
    <name evidence="3" type="ORF">GCM10007894_27570</name>
</gene>
<evidence type="ECO:0000313" key="4">
    <source>
        <dbReference type="Proteomes" id="UP001157439"/>
    </source>
</evidence>
<feature type="compositionally biased region" description="Acidic residues" evidence="1">
    <location>
        <begin position="959"/>
        <end position="985"/>
    </location>
</feature>
<organism evidence="3 4">
    <name type="scientific">Paraferrimonas haliotis</name>
    <dbReference type="NCBI Taxonomy" id="2013866"/>
    <lineage>
        <taxon>Bacteria</taxon>
        <taxon>Pseudomonadati</taxon>
        <taxon>Pseudomonadota</taxon>
        <taxon>Gammaproteobacteria</taxon>
        <taxon>Alteromonadales</taxon>
        <taxon>Ferrimonadaceae</taxon>
        <taxon>Paraferrimonas</taxon>
    </lineage>
</organism>
<feature type="signal peptide" evidence="2">
    <location>
        <begin position="1"/>
        <end position="24"/>
    </location>
</feature>
<protein>
    <recommendedName>
        <fullName evidence="5">HYR domain-containing protein</fullName>
    </recommendedName>
</protein>
<comment type="caution">
    <text evidence="3">The sequence shown here is derived from an EMBL/GenBank/DDBJ whole genome shotgun (WGS) entry which is preliminary data.</text>
</comment>
<feature type="compositionally biased region" description="Acidic residues" evidence="1">
    <location>
        <begin position="930"/>
        <end position="945"/>
    </location>
</feature>
<feature type="region of interest" description="Disordered" evidence="1">
    <location>
        <begin position="1457"/>
        <end position="1790"/>
    </location>
</feature>
<keyword evidence="2" id="KW-0732">Signal</keyword>
<proteinExistence type="predicted"/>
<name>A0AA37TSM1_9GAMM</name>
<dbReference type="PANTHER" id="PTHR10199:SF119">
    <property type="entry name" value="RE20510P"/>
    <property type="match status" value="1"/>
</dbReference>
<evidence type="ECO:0000256" key="2">
    <source>
        <dbReference type="SAM" id="SignalP"/>
    </source>
</evidence>
<dbReference type="Proteomes" id="UP001157439">
    <property type="component" value="Unassembled WGS sequence"/>
</dbReference>
<dbReference type="GO" id="GO:0005509">
    <property type="term" value="F:calcium ion binding"/>
    <property type="evidence" value="ECO:0007669"/>
    <property type="project" value="InterPro"/>
</dbReference>
<dbReference type="RefSeq" id="WP_284223752.1">
    <property type="nucleotide sequence ID" value="NZ_BSPO01000004.1"/>
</dbReference>
<feature type="compositionally biased region" description="Basic and acidic residues" evidence="1">
    <location>
        <begin position="480"/>
        <end position="491"/>
    </location>
</feature>
<feature type="compositionally biased region" description="Acidic residues" evidence="1">
    <location>
        <begin position="1765"/>
        <end position="1779"/>
    </location>
</feature>
<dbReference type="PANTHER" id="PTHR10199">
    <property type="entry name" value="THROMBOSPONDIN"/>
    <property type="match status" value="1"/>
</dbReference>
<dbReference type="Gene3D" id="4.10.1080.10">
    <property type="entry name" value="TSP type-3 repeat"/>
    <property type="match status" value="4"/>
</dbReference>
<dbReference type="SUPFAM" id="SSF103647">
    <property type="entry name" value="TSP type-3 repeat"/>
    <property type="match status" value="3"/>
</dbReference>
<evidence type="ECO:0000313" key="3">
    <source>
        <dbReference type="EMBL" id="GLS84780.1"/>
    </source>
</evidence>
<feature type="region of interest" description="Disordered" evidence="1">
    <location>
        <begin position="480"/>
        <end position="532"/>
    </location>
</feature>
<evidence type="ECO:0000256" key="1">
    <source>
        <dbReference type="SAM" id="MobiDB-lite"/>
    </source>
</evidence>